<comment type="caution">
    <text evidence="4">The sequence shown here is derived from an EMBL/GenBank/DDBJ whole genome shotgun (WGS) entry which is preliminary data.</text>
</comment>
<organism evidence="4 5">
    <name type="scientific">Pseudocercospora musae</name>
    <dbReference type="NCBI Taxonomy" id="113226"/>
    <lineage>
        <taxon>Eukaryota</taxon>
        <taxon>Fungi</taxon>
        <taxon>Dikarya</taxon>
        <taxon>Ascomycota</taxon>
        <taxon>Pezizomycotina</taxon>
        <taxon>Dothideomycetes</taxon>
        <taxon>Dothideomycetidae</taxon>
        <taxon>Mycosphaerellales</taxon>
        <taxon>Mycosphaerellaceae</taxon>
        <taxon>Pseudocercospora</taxon>
    </lineage>
</organism>
<keyword evidence="1" id="KW-0175">Coiled coil</keyword>
<dbReference type="AlphaFoldDB" id="A0A139IRK1"/>
<feature type="compositionally biased region" description="Polar residues" evidence="2">
    <location>
        <begin position="552"/>
        <end position="579"/>
    </location>
</feature>
<keyword evidence="5" id="KW-1185">Reference proteome</keyword>
<gene>
    <name evidence="4" type="ORF">AC579_549</name>
</gene>
<feature type="compositionally biased region" description="Low complexity" evidence="2">
    <location>
        <begin position="716"/>
        <end position="728"/>
    </location>
</feature>
<keyword evidence="3" id="KW-0472">Membrane</keyword>
<feature type="compositionally biased region" description="Basic and acidic residues" evidence="2">
    <location>
        <begin position="687"/>
        <end position="697"/>
    </location>
</feature>
<feature type="region of interest" description="Disordered" evidence="2">
    <location>
        <begin position="687"/>
        <end position="728"/>
    </location>
</feature>
<keyword evidence="3" id="KW-0812">Transmembrane</keyword>
<reference evidence="4 5" key="1">
    <citation type="submission" date="2015-07" db="EMBL/GenBank/DDBJ databases">
        <title>Comparative genomics of the Sigatoka disease complex on banana suggests a link between parallel evolutionary changes in Pseudocercospora fijiensis and Pseudocercospora eumusae and increased virulence on the banana host.</title>
        <authorList>
            <person name="Chang T.-C."/>
            <person name="Salvucci A."/>
            <person name="Crous P.W."/>
            <person name="Stergiopoulos I."/>
        </authorList>
    </citation>
    <scope>NUCLEOTIDE SEQUENCE [LARGE SCALE GENOMIC DNA]</scope>
    <source>
        <strain evidence="4 5">CBS 116634</strain>
    </source>
</reference>
<keyword evidence="3" id="KW-1133">Transmembrane helix</keyword>
<dbReference type="EMBL" id="LFZO01000022">
    <property type="protein sequence ID" value="KXT17315.1"/>
    <property type="molecule type" value="Genomic_DNA"/>
</dbReference>
<feature type="transmembrane region" description="Helical" evidence="3">
    <location>
        <begin position="102"/>
        <end position="127"/>
    </location>
</feature>
<evidence type="ECO:0000313" key="5">
    <source>
        <dbReference type="Proteomes" id="UP000073492"/>
    </source>
</evidence>
<accession>A0A139IRK1</accession>
<feature type="region of interest" description="Disordered" evidence="2">
    <location>
        <begin position="477"/>
        <end position="512"/>
    </location>
</feature>
<feature type="region of interest" description="Disordered" evidence="2">
    <location>
        <begin position="447"/>
        <end position="466"/>
    </location>
</feature>
<dbReference type="OrthoDB" id="3650548at2759"/>
<evidence type="ECO:0000313" key="4">
    <source>
        <dbReference type="EMBL" id="KXT17315.1"/>
    </source>
</evidence>
<proteinExistence type="predicted"/>
<evidence type="ECO:0000256" key="1">
    <source>
        <dbReference type="SAM" id="Coils"/>
    </source>
</evidence>
<feature type="compositionally biased region" description="Low complexity" evidence="2">
    <location>
        <begin position="581"/>
        <end position="593"/>
    </location>
</feature>
<evidence type="ECO:0000256" key="2">
    <source>
        <dbReference type="SAM" id="MobiDB-lite"/>
    </source>
</evidence>
<feature type="compositionally biased region" description="Basic residues" evidence="2">
    <location>
        <begin position="698"/>
        <end position="707"/>
    </location>
</feature>
<feature type="compositionally biased region" description="Low complexity" evidence="2">
    <location>
        <begin position="482"/>
        <end position="493"/>
    </location>
</feature>
<name>A0A139IRK1_9PEZI</name>
<feature type="coiled-coil region" evidence="1">
    <location>
        <begin position="286"/>
        <end position="352"/>
    </location>
</feature>
<sequence>MAFRALRQTLPAICGAASTAAGIGWLITKSNPGSPASSTPSSDTPLPLSDTTSIHTASQYAPTRAPSPVDVCWASAPSVNESICALPFDSSATLVPPSLPNAMLAALVTLLLLALLEAAVYYAVVFAQPIERHISRHVPHSVRSVLSLAYQTYYRLAGIAEVALLALKSLGTVSTSKLPMWLHLLIVAGALLHGLWDFETDPLPDALELQAENSQLRMRIELLNKRNGRNASASVELTSALKAKSKTMLAKVEREHQKQMLATEKQHKSALGRSDISHRLRLSGLKMQLSAAREEATSKLNEAQQAIERHVTRISELEQTMMTRKKAHTTSITEAQQLIKQSIMEKMEMENTIAEANGFINELLQAQSTTQQQLKTSQELFRFVCKHGQKLFRSLALLTVQFQQRTEAAEKVYYENMFRARLESKMALEAVIRQFDHKFGQRPLMSRPVRTSTKSPASDGASPIAAWDLPAPHSFANNGFTPLPSQPSLAPSSTMQELSTGENAGEPSTAATAVDASEIDISAPVAMPQLAARDDSSESSGFAVTVSDGVTPLTSTGSDAVSPLRSASQSTQSTANPVSPATATTAGSSSVRSPPVPYRQNKDECTEYLCKRGEECVGRWSDYGPKGNYIGKNDDGQRWGSGYKPVENKLGGKGKAMELCCDCFKEVCPEIIQKEVTDFLRKEAAKTEGQKAHDLWKQVRKQAKKRERNGAKAAEKAAAAAAAAEEDK</sequence>
<feature type="region of interest" description="Disordered" evidence="2">
    <location>
        <begin position="540"/>
        <end position="599"/>
    </location>
</feature>
<dbReference type="Proteomes" id="UP000073492">
    <property type="component" value="Unassembled WGS sequence"/>
</dbReference>
<evidence type="ECO:0000256" key="3">
    <source>
        <dbReference type="SAM" id="Phobius"/>
    </source>
</evidence>
<protein>
    <submittedName>
        <fullName evidence="4">Uncharacterized protein</fullName>
    </submittedName>
</protein>